<dbReference type="AlphaFoldDB" id="A0A564Y532"/>
<reference evidence="1 2" key="1">
    <citation type="submission" date="2019-07" db="EMBL/GenBank/DDBJ databases">
        <authorList>
            <person name="Jastrzebski P J."/>
            <person name="Paukszto L."/>
            <person name="Jastrzebski P J."/>
        </authorList>
    </citation>
    <scope>NUCLEOTIDE SEQUENCE [LARGE SCALE GENOMIC DNA]</scope>
    <source>
        <strain evidence="1 2">WMS-il1</strain>
    </source>
</reference>
<accession>A0A564Y532</accession>
<evidence type="ECO:0000313" key="2">
    <source>
        <dbReference type="Proteomes" id="UP000321570"/>
    </source>
</evidence>
<sequence length="73" mass="7970">MNTRFYAVIVSIKAKHSNLVIAKSLIVPDSSVCKVRKELLNENNGARATMGSRGRDKGIVNAPLLTHSQHLSL</sequence>
<name>A0A564Y532_HYMDI</name>
<proteinExistence type="predicted"/>
<gene>
    <name evidence="1" type="ORF">WMSIL1_LOCUS3033</name>
</gene>
<protein>
    <submittedName>
        <fullName evidence="1">Uncharacterized protein</fullName>
    </submittedName>
</protein>
<evidence type="ECO:0000313" key="1">
    <source>
        <dbReference type="EMBL" id="VUZ42412.1"/>
    </source>
</evidence>
<organism evidence="1 2">
    <name type="scientific">Hymenolepis diminuta</name>
    <name type="common">Rat tapeworm</name>
    <dbReference type="NCBI Taxonomy" id="6216"/>
    <lineage>
        <taxon>Eukaryota</taxon>
        <taxon>Metazoa</taxon>
        <taxon>Spiralia</taxon>
        <taxon>Lophotrochozoa</taxon>
        <taxon>Platyhelminthes</taxon>
        <taxon>Cestoda</taxon>
        <taxon>Eucestoda</taxon>
        <taxon>Cyclophyllidea</taxon>
        <taxon>Hymenolepididae</taxon>
        <taxon>Hymenolepis</taxon>
    </lineage>
</organism>
<keyword evidence="2" id="KW-1185">Reference proteome</keyword>
<dbReference type="Proteomes" id="UP000321570">
    <property type="component" value="Unassembled WGS sequence"/>
</dbReference>
<dbReference type="EMBL" id="CABIJS010000088">
    <property type="protein sequence ID" value="VUZ42412.1"/>
    <property type="molecule type" value="Genomic_DNA"/>
</dbReference>